<dbReference type="Proteomes" id="UP000069205">
    <property type="component" value="Chromosome"/>
</dbReference>
<dbReference type="EMBL" id="CP011801">
    <property type="protein sequence ID" value="ALA61086.1"/>
    <property type="molecule type" value="Genomic_DNA"/>
</dbReference>
<evidence type="ECO:0000313" key="2">
    <source>
        <dbReference type="EMBL" id="ALA61086.1"/>
    </source>
</evidence>
<name>A0A0K2GJG7_NITMO</name>
<reference evidence="2 3" key="1">
    <citation type="journal article" date="2015" name="Proc. Natl. Acad. Sci. U.S.A.">
        <title>Expanded metabolic versatility of ubiquitous nitrite-oxidizing bacteria from the genus Nitrospira.</title>
        <authorList>
            <person name="Koch H."/>
            <person name="Lucker S."/>
            <person name="Albertsen M."/>
            <person name="Kitzinger K."/>
            <person name="Herbold C."/>
            <person name="Spieck E."/>
            <person name="Nielsen P.H."/>
            <person name="Wagner M."/>
            <person name="Daims H."/>
        </authorList>
    </citation>
    <scope>NUCLEOTIDE SEQUENCE [LARGE SCALE GENOMIC DNA]</scope>
    <source>
        <strain evidence="2 3">NSP M-1</strain>
    </source>
</reference>
<proteinExistence type="predicted"/>
<dbReference type="KEGG" id="nmv:NITMOv2_4717"/>
<dbReference type="OrthoDB" id="5397817at2"/>
<dbReference type="RefSeq" id="WP_145976473.1">
    <property type="nucleotide sequence ID" value="NZ_CP011801.1"/>
</dbReference>
<keyword evidence="3" id="KW-1185">Reference proteome</keyword>
<feature type="region of interest" description="Disordered" evidence="1">
    <location>
        <begin position="42"/>
        <end position="65"/>
    </location>
</feature>
<accession>A0A0K2GJG7</accession>
<dbReference type="AlphaFoldDB" id="A0A0K2GJG7"/>
<gene>
    <name evidence="2" type="ORF">NITMOv2_4717</name>
</gene>
<sequence>MRCGRCAGMSVPEIISEGGTRLAAQRCIHCGDVVDGVILRNRHAGQRPRPGRARTPAYSRRSLPPPALASWPATTILDHPCRSGGA</sequence>
<evidence type="ECO:0000313" key="3">
    <source>
        <dbReference type="Proteomes" id="UP000069205"/>
    </source>
</evidence>
<organism evidence="2 3">
    <name type="scientific">Nitrospira moscoviensis</name>
    <dbReference type="NCBI Taxonomy" id="42253"/>
    <lineage>
        <taxon>Bacteria</taxon>
        <taxon>Pseudomonadati</taxon>
        <taxon>Nitrospirota</taxon>
        <taxon>Nitrospiria</taxon>
        <taxon>Nitrospirales</taxon>
        <taxon>Nitrospiraceae</taxon>
        <taxon>Nitrospira</taxon>
    </lineage>
</organism>
<evidence type="ECO:0000256" key="1">
    <source>
        <dbReference type="SAM" id="MobiDB-lite"/>
    </source>
</evidence>
<dbReference type="STRING" id="42253.NITMOv2_4717"/>
<protein>
    <submittedName>
        <fullName evidence="2">Uncharacterized protein</fullName>
    </submittedName>
</protein>
<feature type="compositionally biased region" description="Basic residues" evidence="1">
    <location>
        <begin position="42"/>
        <end position="52"/>
    </location>
</feature>